<gene>
    <name evidence="6" type="ORF">TSPGSL018_12901</name>
</gene>
<dbReference type="GO" id="GO:0016020">
    <property type="term" value="C:membrane"/>
    <property type="evidence" value="ECO:0007669"/>
    <property type="project" value="UniProtKB-SubCell"/>
</dbReference>
<evidence type="ECO:0000256" key="5">
    <source>
        <dbReference type="SAM" id="Phobius"/>
    </source>
</evidence>
<proteinExistence type="predicted"/>
<dbReference type="InterPro" id="IPR001129">
    <property type="entry name" value="Membr-assoc_MAPEG"/>
</dbReference>
<keyword evidence="4 5" id="KW-0472">Membrane</keyword>
<dbReference type="InterPro" id="IPR023352">
    <property type="entry name" value="MAPEG-like_dom_sf"/>
</dbReference>
<evidence type="ECO:0000256" key="2">
    <source>
        <dbReference type="ARBA" id="ARBA00022692"/>
    </source>
</evidence>
<evidence type="ECO:0000256" key="1">
    <source>
        <dbReference type="ARBA" id="ARBA00004141"/>
    </source>
</evidence>
<dbReference type="EMBL" id="GBEZ01019869">
    <property type="protein sequence ID" value="JAC66744.1"/>
    <property type="molecule type" value="Transcribed_RNA"/>
</dbReference>
<dbReference type="GO" id="GO:0006691">
    <property type="term" value="P:leukotriene metabolic process"/>
    <property type="evidence" value="ECO:0007669"/>
    <property type="project" value="UniProtKB-ARBA"/>
</dbReference>
<sequence length="236" mass="25762">MSSKECGTTDGFGGRDLAGLLPAAKAKTEKEERQMYFKMIGSLILFWGPLIATSIYLAICYIFPGQSEIFQTKLDFIRRHDLGWVYAAWFVANLAKAYVSINANGARGPARLDRPDQHIYQVMAQSGPLATAPYVLMATEGPAGRFNRAQRAAANLDEGMPLFLTGLLLQGAVFGPLACCLALLYLYSTCRFAEGYKAGSKQRMAGFMLMALPVQLSGSLVALVAFQTLVRPMLQL</sequence>
<dbReference type="GO" id="GO:0005635">
    <property type="term" value="C:nuclear envelope"/>
    <property type="evidence" value="ECO:0007669"/>
    <property type="project" value="TreeGrafter"/>
</dbReference>
<feature type="transmembrane region" description="Helical" evidence="5">
    <location>
        <begin position="207"/>
        <end position="230"/>
    </location>
</feature>
<accession>A0A061R7K8</accession>
<protein>
    <submittedName>
        <fullName evidence="6">Uncharacterized protein</fullName>
    </submittedName>
</protein>
<dbReference type="GO" id="GO:0004364">
    <property type="term" value="F:glutathione transferase activity"/>
    <property type="evidence" value="ECO:0007669"/>
    <property type="project" value="TreeGrafter"/>
</dbReference>
<dbReference type="Gene3D" id="1.20.120.550">
    <property type="entry name" value="Membrane associated eicosanoid/glutathione metabolism-like domain"/>
    <property type="match status" value="1"/>
</dbReference>
<organism evidence="6">
    <name type="scientific">Tetraselmis sp. GSL018</name>
    <dbReference type="NCBI Taxonomy" id="582737"/>
    <lineage>
        <taxon>Eukaryota</taxon>
        <taxon>Viridiplantae</taxon>
        <taxon>Chlorophyta</taxon>
        <taxon>core chlorophytes</taxon>
        <taxon>Chlorodendrophyceae</taxon>
        <taxon>Chlorodendrales</taxon>
        <taxon>Chlorodendraceae</taxon>
        <taxon>Tetraselmis</taxon>
    </lineage>
</organism>
<keyword evidence="2 5" id="KW-0812">Transmembrane</keyword>
<reference evidence="6" key="1">
    <citation type="submission" date="2014-05" db="EMBL/GenBank/DDBJ databases">
        <title>The transcriptome of the halophilic microalga Tetraselmis sp. GSL018 isolated from the Great Salt Lake, Utah.</title>
        <authorList>
            <person name="Jinkerson R.E."/>
            <person name="D'Adamo S."/>
            <person name="Posewitz M.C."/>
        </authorList>
    </citation>
    <scope>NUCLEOTIDE SEQUENCE</scope>
    <source>
        <strain evidence="6">GSL018</strain>
    </source>
</reference>
<keyword evidence="3 5" id="KW-1133">Transmembrane helix</keyword>
<dbReference type="PANTHER" id="PTHR10250">
    <property type="entry name" value="MICROSOMAL GLUTATHIONE S-TRANSFERASE"/>
    <property type="match status" value="1"/>
</dbReference>
<dbReference type="GO" id="GO:0005783">
    <property type="term" value="C:endoplasmic reticulum"/>
    <property type="evidence" value="ECO:0007669"/>
    <property type="project" value="TreeGrafter"/>
</dbReference>
<evidence type="ECO:0000256" key="3">
    <source>
        <dbReference type="ARBA" id="ARBA00022989"/>
    </source>
</evidence>
<dbReference type="PANTHER" id="PTHR10250:SF15">
    <property type="entry name" value="MICROSOMAL GLUTATHIONE S-TRANSFERASE-RELATED"/>
    <property type="match status" value="1"/>
</dbReference>
<dbReference type="GO" id="GO:0004602">
    <property type="term" value="F:glutathione peroxidase activity"/>
    <property type="evidence" value="ECO:0007669"/>
    <property type="project" value="TreeGrafter"/>
</dbReference>
<evidence type="ECO:0000313" key="6">
    <source>
        <dbReference type="EMBL" id="JAC66744.1"/>
    </source>
</evidence>
<name>A0A061R7K8_9CHLO</name>
<dbReference type="Pfam" id="PF01124">
    <property type="entry name" value="MAPEG"/>
    <property type="match status" value="1"/>
</dbReference>
<comment type="subcellular location">
    <subcellularLocation>
        <location evidence="1">Membrane</location>
        <topology evidence="1">Multi-pass membrane protein</topology>
    </subcellularLocation>
</comment>
<dbReference type="AlphaFoldDB" id="A0A061R7K8"/>
<dbReference type="InterPro" id="IPR050997">
    <property type="entry name" value="MAPEG"/>
</dbReference>
<evidence type="ECO:0000256" key="4">
    <source>
        <dbReference type="ARBA" id="ARBA00023136"/>
    </source>
</evidence>
<dbReference type="SUPFAM" id="SSF161084">
    <property type="entry name" value="MAPEG domain-like"/>
    <property type="match status" value="1"/>
</dbReference>
<feature type="transmembrane region" description="Helical" evidence="5">
    <location>
        <begin position="39"/>
        <end position="63"/>
    </location>
</feature>
<feature type="transmembrane region" description="Helical" evidence="5">
    <location>
        <begin position="167"/>
        <end position="187"/>
    </location>
</feature>